<dbReference type="Proteomes" id="UP001150259">
    <property type="component" value="Unassembled WGS sequence"/>
</dbReference>
<keyword evidence="2" id="KW-1185">Reference proteome</keyword>
<evidence type="ECO:0000313" key="2">
    <source>
        <dbReference type="Proteomes" id="UP001150259"/>
    </source>
</evidence>
<gene>
    <name evidence="1" type="ORF">OO014_09445</name>
</gene>
<organism evidence="1 2">
    <name type="scientific">Intrasporangium calvum</name>
    <dbReference type="NCBI Taxonomy" id="53358"/>
    <lineage>
        <taxon>Bacteria</taxon>
        <taxon>Bacillati</taxon>
        <taxon>Actinomycetota</taxon>
        <taxon>Actinomycetes</taxon>
        <taxon>Micrococcales</taxon>
        <taxon>Intrasporangiaceae</taxon>
        <taxon>Intrasporangium</taxon>
    </lineage>
</organism>
<reference evidence="1 2" key="1">
    <citation type="submission" date="2022-11" db="EMBL/GenBank/DDBJ databases">
        <title>Anaerobic phenanthrene biodegradation by a DNRA strain PheN6.</title>
        <authorList>
            <person name="Zhang Z."/>
        </authorList>
    </citation>
    <scope>NUCLEOTIDE SEQUENCE [LARGE SCALE GENOMIC DNA]</scope>
    <source>
        <strain evidence="1 2">PheN6</strain>
    </source>
</reference>
<dbReference type="RefSeq" id="WP_272462057.1">
    <property type="nucleotide sequence ID" value="NZ_JAPFQL010000034.1"/>
</dbReference>
<protein>
    <submittedName>
        <fullName evidence="1">SCO1664 family protein</fullName>
    </submittedName>
</protein>
<dbReference type="InterPro" id="IPR022292">
    <property type="entry name" value="CHP03843"/>
</dbReference>
<dbReference type="NCBIfam" id="TIGR03843">
    <property type="entry name" value="SCO1664 family protein"/>
    <property type="match status" value="1"/>
</dbReference>
<sequence>MATAADGALPPRGAAAHDQALLGELEVVGRVTSSSNVALLVRLVAGDGAYGIYKPVRGEQPLWDFPEGTLAGREVAAHLVSEAGGWHVVPPTVLRDGPLGTGSVQRWVGDPFAPVPDDEVVDLVPGDAVPTGWLPTFTGETVTGEPVTVVHAATDDVRALAVLDAVINNSDRKGSHCLRDATGRLWAIDHGVTFHATPKLRTVLWGWAGEPLTDADLARLERLQGTLDDRDEGLGEALELLLPHEDVAALRERVARLLRLRRHPRPSPGWPAVPWPPL</sequence>
<accession>A0ABT5GHR9</accession>
<dbReference type="EMBL" id="JAPFQL010000034">
    <property type="protein sequence ID" value="MDC5697481.1"/>
    <property type="molecule type" value="Genomic_DNA"/>
</dbReference>
<comment type="caution">
    <text evidence="1">The sequence shown here is derived from an EMBL/GenBank/DDBJ whole genome shotgun (WGS) entry which is preliminary data.</text>
</comment>
<evidence type="ECO:0000313" key="1">
    <source>
        <dbReference type="EMBL" id="MDC5697481.1"/>
    </source>
</evidence>
<proteinExistence type="predicted"/>
<name>A0ABT5GHR9_9MICO</name>